<proteinExistence type="predicted"/>
<evidence type="ECO:0000313" key="2">
    <source>
        <dbReference type="EMBL" id="SEW36174.1"/>
    </source>
</evidence>
<name>A0A1I0R6F5_9FIRM</name>
<dbReference type="STRING" id="99656.SAMN05421659_11264"/>
<reference evidence="2 3" key="1">
    <citation type="submission" date="2016-10" db="EMBL/GenBank/DDBJ databases">
        <authorList>
            <person name="de Groot N.N."/>
        </authorList>
    </citation>
    <scope>NUCLEOTIDE SEQUENCE [LARGE SCALE GENOMIC DNA]</scope>
    <source>
        <strain evidence="2 3">DSM 9179</strain>
    </source>
</reference>
<keyword evidence="1" id="KW-1133">Transmembrane helix</keyword>
<dbReference type="EMBL" id="FOJI01000012">
    <property type="protein sequence ID" value="SEW36174.1"/>
    <property type="molecule type" value="Genomic_DNA"/>
</dbReference>
<keyword evidence="3" id="KW-1185">Reference proteome</keyword>
<keyword evidence="1" id="KW-0812">Transmembrane</keyword>
<evidence type="ECO:0008006" key="4">
    <source>
        <dbReference type="Google" id="ProtNLM"/>
    </source>
</evidence>
<dbReference type="Proteomes" id="UP000199701">
    <property type="component" value="Unassembled WGS sequence"/>
</dbReference>
<dbReference type="Pfam" id="PF06161">
    <property type="entry name" value="DUF975"/>
    <property type="match status" value="1"/>
</dbReference>
<dbReference type="RefSeq" id="WP_092455417.1">
    <property type="nucleotide sequence ID" value="NZ_FOJI01000012.1"/>
</dbReference>
<feature type="transmembrane region" description="Helical" evidence="1">
    <location>
        <begin position="223"/>
        <end position="243"/>
    </location>
</feature>
<accession>A0A1I0R6F5</accession>
<evidence type="ECO:0000313" key="3">
    <source>
        <dbReference type="Proteomes" id="UP000199701"/>
    </source>
</evidence>
<evidence type="ECO:0000256" key="1">
    <source>
        <dbReference type="SAM" id="Phobius"/>
    </source>
</evidence>
<feature type="transmembrane region" description="Helical" evidence="1">
    <location>
        <begin position="90"/>
        <end position="119"/>
    </location>
</feature>
<feature type="transmembrane region" description="Helical" evidence="1">
    <location>
        <begin position="159"/>
        <end position="178"/>
    </location>
</feature>
<dbReference type="InterPro" id="IPR010380">
    <property type="entry name" value="DUF975"/>
</dbReference>
<dbReference type="AlphaFoldDB" id="A0A1I0R6F5"/>
<dbReference type="PANTHER" id="PTHR40076:SF1">
    <property type="entry name" value="MEMBRANE PROTEIN"/>
    <property type="match status" value="1"/>
</dbReference>
<dbReference type="PANTHER" id="PTHR40076">
    <property type="entry name" value="MEMBRANE PROTEIN-RELATED"/>
    <property type="match status" value="1"/>
</dbReference>
<sequence length="267" mass="30170">MWSREELKSKAKESFYRNYWKAVLVALFSLILTGGLQAKYTFDSNHSFPSFNNNSGNSSDLAEVKELLDANGLDGIVNNALQKIPESDRVAVIVAIIVVVIVIVLIAVAIGLTLGALLINPLIVGIKRFFVQDLDHKANIGELTYAFDNHYKNIVITMFFKNLFIFFWTLLLIIPGIIKAYEYRMIDYILSENPDMERHNAFALSKEMMTGQKWNAFVLDLSFLGWDILSLFTIGLLSIFYVAPYQNHTNAALYDALKNEIKNGAVQ</sequence>
<organism evidence="2 3">
    <name type="scientific">[Clostridium] fimetarium</name>
    <dbReference type="NCBI Taxonomy" id="99656"/>
    <lineage>
        <taxon>Bacteria</taxon>
        <taxon>Bacillati</taxon>
        <taxon>Bacillota</taxon>
        <taxon>Clostridia</taxon>
        <taxon>Lachnospirales</taxon>
        <taxon>Lachnospiraceae</taxon>
    </lineage>
</organism>
<gene>
    <name evidence="2" type="ORF">SAMN05421659_11264</name>
</gene>
<keyword evidence="1" id="KW-0472">Membrane</keyword>
<protein>
    <recommendedName>
        <fullName evidence="4">DUF975 family protein</fullName>
    </recommendedName>
</protein>
<dbReference type="OrthoDB" id="9784844at2"/>